<comment type="caution">
    <text evidence="1">The sequence shown here is derived from an EMBL/GenBank/DDBJ whole genome shotgun (WGS) entry which is preliminary data.</text>
</comment>
<evidence type="ECO:0008006" key="3">
    <source>
        <dbReference type="Google" id="ProtNLM"/>
    </source>
</evidence>
<dbReference type="Proteomes" id="UP001151760">
    <property type="component" value="Unassembled WGS sequence"/>
</dbReference>
<dbReference type="EMBL" id="BQNB010012421">
    <property type="protein sequence ID" value="GJT03351.1"/>
    <property type="molecule type" value="Genomic_DNA"/>
</dbReference>
<keyword evidence="2" id="KW-1185">Reference proteome</keyword>
<reference evidence="1" key="2">
    <citation type="submission" date="2022-01" db="EMBL/GenBank/DDBJ databases">
        <authorList>
            <person name="Yamashiro T."/>
            <person name="Shiraishi A."/>
            <person name="Satake H."/>
            <person name="Nakayama K."/>
        </authorList>
    </citation>
    <scope>NUCLEOTIDE SEQUENCE</scope>
</reference>
<reference evidence="1" key="1">
    <citation type="journal article" date="2022" name="Int. J. Mol. Sci.">
        <title>Draft Genome of Tanacetum Coccineum: Genomic Comparison of Closely Related Tanacetum-Family Plants.</title>
        <authorList>
            <person name="Yamashiro T."/>
            <person name="Shiraishi A."/>
            <person name="Nakayama K."/>
            <person name="Satake H."/>
        </authorList>
    </citation>
    <scope>NUCLEOTIDE SEQUENCE</scope>
</reference>
<evidence type="ECO:0000313" key="1">
    <source>
        <dbReference type="EMBL" id="GJT03351.1"/>
    </source>
</evidence>
<name>A0ABQ5AL01_9ASTR</name>
<proteinExistence type="predicted"/>
<protein>
    <recommendedName>
        <fullName evidence="3">Integrase, catalytic region, zinc finger, CCHC-type, peptidase aspartic, catalytic</fullName>
    </recommendedName>
</protein>
<evidence type="ECO:0000313" key="2">
    <source>
        <dbReference type="Proteomes" id="UP001151760"/>
    </source>
</evidence>
<organism evidence="1 2">
    <name type="scientific">Tanacetum coccineum</name>
    <dbReference type="NCBI Taxonomy" id="301880"/>
    <lineage>
        <taxon>Eukaryota</taxon>
        <taxon>Viridiplantae</taxon>
        <taxon>Streptophyta</taxon>
        <taxon>Embryophyta</taxon>
        <taxon>Tracheophyta</taxon>
        <taxon>Spermatophyta</taxon>
        <taxon>Magnoliopsida</taxon>
        <taxon>eudicotyledons</taxon>
        <taxon>Gunneridae</taxon>
        <taxon>Pentapetalae</taxon>
        <taxon>asterids</taxon>
        <taxon>campanulids</taxon>
        <taxon>Asterales</taxon>
        <taxon>Asteraceae</taxon>
        <taxon>Asteroideae</taxon>
        <taxon>Anthemideae</taxon>
        <taxon>Anthemidinae</taxon>
        <taxon>Tanacetum</taxon>
    </lineage>
</organism>
<accession>A0ABQ5AL01</accession>
<sequence length="151" mass="17664">MIIAGADNYPPMLEKSLYDSRKSRMEFYMENKENGRMILDSVLNGLLVWSTVVQEDGTTRKKNYAELSATEKLQADCDCKATNIVLQGLPPDVYAIVNHHKVEKEIWDRVKLLMQGTKLTLQEKECKLYDEFDKFSFVKGETLYQYYWRFA</sequence>
<gene>
    <name evidence="1" type="ORF">Tco_0824520</name>
</gene>